<dbReference type="Pfam" id="PF04235">
    <property type="entry name" value="DUF418"/>
    <property type="match status" value="1"/>
</dbReference>
<reference evidence="4" key="1">
    <citation type="submission" date="2020-08" db="EMBL/GenBank/DDBJ databases">
        <title>Novel species isolated from subtropical streams in China.</title>
        <authorList>
            <person name="Lu H."/>
        </authorList>
    </citation>
    <scope>NUCLEOTIDE SEQUENCE</scope>
    <source>
        <strain evidence="4">LX22W</strain>
    </source>
</reference>
<proteinExistence type="predicted"/>
<gene>
    <name evidence="4" type="ORF">H8K36_03850</name>
</gene>
<dbReference type="AlphaFoldDB" id="A0A923HMP7"/>
<feature type="transmembrane region" description="Helical" evidence="2">
    <location>
        <begin position="387"/>
        <end position="405"/>
    </location>
</feature>
<dbReference type="InterPro" id="IPR052529">
    <property type="entry name" value="Bact_Transport_Assoc"/>
</dbReference>
<keyword evidence="2" id="KW-1133">Transmembrane helix</keyword>
<feature type="transmembrane region" description="Helical" evidence="2">
    <location>
        <begin position="119"/>
        <end position="136"/>
    </location>
</feature>
<dbReference type="RefSeq" id="WP_186915002.1">
    <property type="nucleotide sequence ID" value="NZ_JACOFZ010000001.1"/>
</dbReference>
<evidence type="ECO:0000259" key="3">
    <source>
        <dbReference type="Pfam" id="PF04235"/>
    </source>
</evidence>
<feature type="coiled-coil region" evidence="1">
    <location>
        <begin position="317"/>
        <end position="362"/>
    </location>
</feature>
<protein>
    <submittedName>
        <fullName evidence="4">DUF418 domain-containing protein</fullName>
    </submittedName>
</protein>
<dbReference type="InterPro" id="IPR007349">
    <property type="entry name" value="DUF418"/>
</dbReference>
<feature type="transmembrane region" description="Helical" evidence="2">
    <location>
        <begin position="272"/>
        <end position="291"/>
    </location>
</feature>
<dbReference type="PANTHER" id="PTHR30590">
    <property type="entry name" value="INNER MEMBRANE PROTEIN"/>
    <property type="match status" value="1"/>
</dbReference>
<feature type="domain" description="DUF418" evidence="3">
    <location>
        <begin position="405"/>
        <end position="567"/>
    </location>
</feature>
<organism evidence="4 5">
    <name type="scientific">Undibacterium nitidum</name>
    <dbReference type="NCBI Taxonomy" id="2762298"/>
    <lineage>
        <taxon>Bacteria</taxon>
        <taxon>Pseudomonadati</taxon>
        <taxon>Pseudomonadota</taxon>
        <taxon>Betaproteobacteria</taxon>
        <taxon>Burkholderiales</taxon>
        <taxon>Oxalobacteraceae</taxon>
        <taxon>Undibacterium</taxon>
    </lineage>
</organism>
<feature type="transmembrane region" description="Helical" evidence="2">
    <location>
        <begin position="184"/>
        <end position="201"/>
    </location>
</feature>
<feature type="transmembrane region" description="Helical" evidence="2">
    <location>
        <begin position="453"/>
        <end position="480"/>
    </location>
</feature>
<feature type="transmembrane region" description="Helical" evidence="2">
    <location>
        <begin position="243"/>
        <end position="260"/>
    </location>
</feature>
<keyword evidence="2" id="KW-0472">Membrane</keyword>
<keyword evidence="1" id="KW-0175">Coiled coil</keyword>
<feature type="transmembrane region" description="Helical" evidence="2">
    <location>
        <begin position="76"/>
        <end position="98"/>
    </location>
</feature>
<keyword evidence="2" id="KW-0812">Transmembrane</keyword>
<evidence type="ECO:0000256" key="1">
    <source>
        <dbReference type="SAM" id="Coils"/>
    </source>
</evidence>
<dbReference type="PANTHER" id="PTHR30590:SF2">
    <property type="entry name" value="INNER MEMBRANE PROTEIN"/>
    <property type="match status" value="1"/>
</dbReference>
<dbReference type="EMBL" id="JACOFZ010000001">
    <property type="protein sequence ID" value="MBC3880493.1"/>
    <property type="molecule type" value="Genomic_DNA"/>
</dbReference>
<feature type="transmembrane region" description="Helical" evidence="2">
    <location>
        <begin position="163"/>
        <end position="178"/>
    </location>
</feature>
<evidence type="ECO:0000313" key="4">
    <source>
        <dbReference type="EMBL" id="MBC3880493.1"/>
    </source>
</evidence>
<feature type="transmembrane region" description="Helical" evidence="2">
    <location>
        <begin position="500"/>
        <end position="518"/>
    </location>
</feature>
<feature type="transmembrane region" description="Helical" evidence="2">
    <location>
        <begin position="530"/>
        <end position="548"/>
    </location>
</feature>
<accession>A0A923HMP7</accession>
<sequence>MTESIVHSDLLSQAPSATQVPLEFKPVEKSERIEALDVIRGFALIGIFLMNIEFFNRVVSDIGQGMPSGLSGANWLASYFIAYFVAGKFWTIFSLLFGMGFAVMLTRSEAKGQTFIRSYLRRIIALGIFGACHHIFIWPGDILFTYSVAASGLLIVLFMPGKWWLAFLSSTILLAIVWQNSVTAGLATMFATTGVFIFYLRSEAGIQIRGFKLHGLAVLLIVIAFLMLVIGGAGFLVPSQAKLKGFFYSGLFIAFLGFLVAKYHQPADKRPLRLGAAAYLLLFVSMALGTASQTFDWGGEQAKRAAIVAAMPEFDASKVTDAELKALRAKKDKTEKENVMLAKAEAAAMQAKKAKKDEEEQRVLSKGTYAESVALRAKHFANHAPNELSQCALFIAVFLIGYWFVRSGVIERSAEHLPLFRRLAFIALPFGIGLGVAGSFLALRPIVDNESDVFYFATSLLYIGNLPACLGYVGLMVVLLHSQGPFAKVKVLAPYGRMALTNYLSQSVICSAIFYAYGLGLYGMPRAQQVLVVAVVVTLQVLFSHWWLSKFLYGPMEWLWRAITYWKLPRFKIEET</sequence>
<feature type="transmembrane region" description="Helical" evidence="2">
    <location>
        <begin position="38"/>
        <end position="56"/>
    </location>
</feature>
<evidence type="ECO:0000313" key="5">
    <source>
        <dbReference type="Proteomes" id="UP000627446"/>
    </source>
</evidence>
<name>A0A923HMP7_9BURK</name>
<evidence type="ECO:0000256" key="2">
    <source>
        <dbReference type="SAM" id="Phobius"/>
    </source>
</evidence>
<feature type="transmembrane region" description="Helical" evidence="2">
    <location>
        <begin position="425"/>
        <end position="447"/>
    </location>
</feature>
<keyword evidence="5" id="KW-1185">Reference proteome</keyword>
<comment type="caution">
    <text evidence="4">The sequence shown here is derived from an EMBL/GenBank/DDBJ whole genome shotgun (WGS) entry which is preliminary data.</text>
</comment>
<dbReference type="Proteomes" id="UP000627446">
    <property type="component" value="Unassembled WGS sequence"/>
</dbReference>
<feature type="transmembrane region" description="Helical" evidence="2">
    <location>
        <begin position="213"/>
        <end position="237"/>
    </location>
</feature>